<comment type="caution">
    <text evidence="2">The sequence shown here is derived from an EMBL/GenBank/DDBJ whole genome shotgun (WGS) entry which is preliminary data.</text>
</comment>
<dbReference type="EMBL" id="BAAASJ010000001">
    <property type="protein sequence ID" value="GAA2618235.1"/>
    <property type="molecule type" value="Genomic_DNA"/>
</dbReference>
<keyword evidence="3" id="KW-1185">Reference proteome</keyword>
<organism evidence="2 3">
    <name type="scientific">Streptomyces vastus</name>
    <dbReference type="NCBI Taxonomy" id="285451"/>
    <lineage>
        <taxon>Bacteria</taxon>
        <taxon>Bacillati</taxon>
        <taxon>Actinomycetota</taxon>
        <taxon>Actinomycetes</taxon>
        <taxon>Kitasatosporales</taxon>
        <taxon>Streptomycetaceae</taxon>
        <taxon>Streptomyces</taxon>
    </lineage>
</organism>
<dbReference type="RefSeq" id="WP_344386557.1">
    <property type="nucleotide sequence ID" value="NZ_BAAASJ010000001.1"/>
</dbReference>
<evidence type="ECO:0000256" key="1">
    <source>
        <dbReference type="SAM" id="MobiDB-lite"/>
    </source>
</evidence>
<protein>
    <submittedName>
        <fullName evidence="2">Uncharacterized protein</fullName>
    </submittedName>
</protein>
<proteinExistence type="predicted"/>
<dbReference type="Proteomes" id="UP001500151">
    <property type="component" value="Unassembled WGS sequence"/>
</dbReference>
<name>A0ABP6CJL5_9ACTN</name>
<sequence length="120" mass="12673">MTAFSDTLVPTEDVWAGCDPICDPYVSSADAERDAHRPAAYGGDGGNGGSSDHLLPPPDPAQRLDIVVLSAADQRRLDLYAALTVRGIAPRPGDRYAVDAISSLGDAVTDSVLRWVAHRS</sequence>
<reference evidence="3" key="1">
    <citation type="journal article" date="2019" name="Int. J. Syst. Evol. Microbiol.">
        <title>The Global Catalogue of Microorganisms (GCM) 10K type strain sequencing project: providing services to taxonomists for standard genome sequencing and annotation.</title>
        <authorList>
            <consortium name="The Broad Institute Genomics Platform"/>
            <consortium name="The Broad Institute Genome Sequencing Center for Infectious Disease"/>
            <person name="Wu L."/>
            <person name="Ma J."/>
        </authorList>
    </citation>
    <scope>NUCLEOTIDE SEQUENCE [LARGE SCALE GENOMIC DNA]</scope>
    <source>
        <strain evidence="3">JCM 4524</strain>
    </source>
</reference>
<accession>A0ABP6CJL5</accession>
<gene>
    <name evidence="2" type="ORF">GCM10010307_00090</name>
</gene>
<feature type="region of interest" description="Disordered" evidence="1">
    <location>
        <begin position="33"/>
        <end position="59"/>
    </location>
</feature>
<evidence type="ECO:0000313" key="3">
    <source>
        <dbReference type="Proteomes" id="UP001500151"/>
    </source>
</evidence>
<evidence type="ECO:0000313" key="2">
    <source>
        <dbReference type="EMBL" id="GAA2618235.1"/>
    </source>
</evidence>